<evidence type="ECO:0000313" key="2">
    <source>
        <dbReference type="EMBL" id="GAA3169129.1"/>
    </source>
</evidence>
<dbReference type="SUPFAM" id="SSF53335">
    <property type="entry name" value="S-adenosyl-L-methionine-dependent methyltransferases"/>
    <property type="match status" value="1"/>
</dbReference>
<dbReference type="GO" id="GO:0008168">
    <property type="term" value="F:methyltransferase activity"/>
    <property type="evidence" value="ECO:0007669"/>
    <property type="project" value="UniProtKB-KW"/>
</dbReference>
<protein>
    <submittedName>
        <fullName evidence="2">Methyltransferase domain-containing protein</fullName>
    </submittedName>
</protein>
<dbReference type="InterPro" id="IPR029063">
    <property type="entry name" value="SAM-dependent_MTases_sf"/>
</dbReference>
<proteinExistence type="predicted"/>
<evidence type="ECO:0000259" key="1">
    <source>
        <dbReference type="Pfam" id="PF13649"/>
    </source>
</evidence>
<sequence>MGQQLAERLRFLRAFIAHPRQVGAVLPTSRFAVRDMLDMADVAGADLVVELGAGTGVSTGEILARLRPDARLVALEIDPRLAEVMEQRFPDPRLQVVCDSAENVLEHLGDERADVLVCALPFTSLEPSLRRRLLDLLPLSLAPAGTAVVIQYSPLISGELRRRFPSVRRRISPRNVPPAFLFACSLEEDAVPADVEGPAAG</sequence>
<dbReference type="Gene3D" id="3.40.50.150">
    <property type="entry name" value="Vaccinia Virus protein VP39"/>
    <property type="match status" value="1"/>
</dbReference>
<keyword evidence="2" id="KW-0808">Transferase</keyword>
<dbReference type="InterPro" id="IPR041698">
    <property type="entry name" value="Methyltransf_25"/>
</dbReference>
<dbReference type="RefSeq" id="WP_344688971.1">
    <property type="nucleotide sequence ID" value="NZ_BAAAVV010000004.1"/>
</dbReference>
<dbReference type="EMBL" id="BAAAVV010000004">
    <property type="protein sequence ID" value="GAA3169129.1"/>
    <property type="molecule type" value="Genomic_DNA"/>
</dbReference>
<dbReference type="Pfam" id="PF13649">
    <property type="entry name" value="Methyltransf_25"/>
    <property type="match status" value="1"/>
</dbReference>
<organism evidence="2 3">
    <name type="scientific">Blastococcus jejuensis</name>
    <dbReference type="NCBI Taxonomy" id="351224"/>
    <lineage>
        <taxon>Bacteria</taxon>
        <taxon>Bacillati</taxon>
        <taxon>Actinomycetota</taxon>
        <taxon>Actinomycetes</taxon>
        <taxon>Geodermatophilales</taxon>
        <taxon>Geodermatophilaceae</taxon>
        <taxon>Blastococcus</taxon>
    </lineage>
</organism>
<reference evidence="3" key="1">
    <citation type="journal article" date="2019" name="Int. J. Syst. Evol. Microbiol.">
        <title>The Global Catalogue of Microorganisms (GCM) 10K type strain sequencing project: providing services to taxonomists for standard genome sequencing and annotation.</title>
        <authorList>
            <consortium name="The Broad Institute Genomics Platform"/>
            <consortium name="The Broad Institute Genome Sequencing Center for Infectious Disease"/>
            <person name="Wu L."/>
            <person name="Ma J."/>
        </authorList>
    </citation>
    <scope>NUCLEOTIDE SEQUENCE [LARGE SCALE GENOMIC DNA]</scope>
    <source>
        <strain evidence="3">JCM 15614</strain>
    </source>
</reference>
<accession>A0ABP6PBP1</accession>
<dbReference type="CDD" id="cd02440">
    <property type="entry name" value="AdoMet_MTases"/>
    <property type="match status" value="1"/>
</dbReference>
<keyword evidence="3" id="KW-1185">Reference proteome</keyword>
<dbReference type="Proteomes" id="UP001499924">
    <property type="component" value="Unassembled WGS sequence"/>
</dbReference>
<name>A0ABP6PBP1_9ACTN</name>
<comment type="caution">
    <text evidence="2">The sequence shown here is derived from an EMBL/GenBank/DDBJ whole genome shotgun (WGS) entry which is preliminary data.</text>
</comment>
<evidence type="ECO:0000313" key="3">
    <source>
        <dbReference type="Proteomes" id="UP001499924"/>
    </source>
</evidence>
<dbReference type="GO" id="GO:0032259">
    <property type="term" value="P:methylation"/>
    <property type="evidence" value="ECO:0007669"/>
    <property type="project" value="UniProtKB-KW"/>
</dbReference>
<feature type="domain" description="Methyltransferase" evidence="1">
    <location>
        <begin position="48"/>
        <end position="144"/>
    </location>
</feature>
<gene>
    <name evidence="2" type="ORF">GCM10010531_22720</name>
</gene>
<keyword evidence="2" id="KW-0489">Methyltransferase</keyword>